<sequence>MSSQGFLISPASMLDCKSNCTHQNSFLFPSLMIKKKEQPLVSQAYSCFNISKIVCTSSFLHLSMNVDKEEQITAALNSLTCHEVHMFKRIGSQSLITVSSNVHRSTANSGYSFPLLESRCNTIATYFLEYSMMSTFYSHHIMAGLAYTSACKYDKSSCSANTKILFWDVIPRDQYCTYEKFGETIAEIKGNKVVLEEYKVALSFNNHIVNDIPCIRIKKVHWLNNGTAISFPHWN</sequence>
<proteinExistence type="predicted"/>
<organism evidence="1 2">
    <name type="scientific">Heterorhabditis bacteriophora</name>
    <name type="common">Entomopathogenic nematode worm</name>
    <dbReference type="NCBI Taxonomy" id="37862"/>
    <lineage>
        <taxon>Eukaryota</taxon>
        <taxon>Metazoa</taxon>
        <taxon>Ecdysozoa</taxon>
        <taxon>Nematoda</taxon>
        <taxon>Chromadorea</taxon>
        <taxon>Rhabditida</taxon>
        <taxon>Rhabditina</taxon>
        <taxon>Rhabditomorpha</taxon>
        <taxon>Strongyloidea</taxon>
        <taxon>Heterorhabditidae</taxon>
        <taxon>Heterorhabditis</taxon>
    </lineage>
</organism>
<dbReference type="WBParaSite" id="Hba_00746">
    <property type="protein sequence ID" value="Hba_00746"/>
    <property type="gene ID" value="Hba_00746"/>
</dbReference>
<evidence type="ECO:0000313" key="2">
    <source>
        <dbReference type="WBParaSite" id="Hba_00746"/>
    </source>
</evidence>
<protein>
    <submittedName>
        <fullName evidence="2">WD_REPEATS_REGION domain-containing protein</fullName>
    </submittedName>
</protein>
<keyword evidence="1" id="KW-1185">Reference proteome</keyword>
<dbReference type="Proteomes" id="UP000095283">
    <property type="component" value="Unplaced"/>
</dbReference>
<name>A0A1I7W7Y0_HETBA</name>
<reference evidence="2" key="1">
    <citation type="submission" date="2016-11" db="UniProtKB">
        <authorList>
            <consortium name="WormBaseParasite"/>
        </authorList>
    </citation>
    <scope>IDENTIFICATION</scope>
</reference>
<evidence type="ECO:0000313" key="1">
    <source>
        <dbReference type="Proteomes" id="UP000095283"/>
    </source>
</evidence>
<accession>A0A1I7W7Y0</accession>
<dbReference type="AlphaFoldDB" id="A0A1I7W7Y0"/>